<dbReference type="InterPro" id="IPR036397">
    <property type="entry name" value="RNaseH_sf"/>
</dbReference>
<dbReference type="Gene3D" id="3.30.420.10">
    <property type="entry name" value="Ribonuclease H-like superfamily/Ribonuclease H"/>
    <property type="match status" value="1"/>
</dbReference>
<proteinExistence type="predicted"/>
<dbReference type="InterPro" id="IPR004875">
    <property type="entry name" value="DDE_SF_endonuclease_dom"/>
</dbReference>
<accession>A0A9N9AFF2</accession>
<evidence type="ECO:0000313" key="3">
    <source>
        <dbReference type="EMBL" id="CAG8527102.1"/>
    </source>
</evidence>
<dbReference type="Proteomes" id="UP000789759">
    <property type="component" value="Unassembled WGS sequence"/>
</dbReference>
<dbReference type="AlphaFoldDB" id="A0A9N9AFF2"/>
<dbReference type="OrthoDB" id="4949264at2759"/>
<keyword evidence="4" id="KW-1185">Reference proteome</keyword>
<dbReference type="GO" id="GO:0003676">
    <property type="term" value="F:nucleic acid binding"/>
    <property type="evidence" value="ECO:0007669"/>
    <property type="project" value="InterPro"/>
</dbReference>
<organism evidence="3 4">
    <name type="scientific">Cetraspora pellucida</name>
    <dbReference type="NCBI Taxonomy" id="1433469"/>
    <lineage>
        <taxon>Eukaryota</taxon>
        <taxon>Fungi</taxon>
        <taxon>Fungi incertae sedis</taxon>
        <taxon>Mucoromycota</taxon>
        <taxon>Glomeromycotina</taxon>
        <taxon>Glomeromycetes</taxon>
        <taxon>Diversisporales</taxon>
        <taxon>Gigasporaceae</taxon>
        <taxon>Cetraspora</taxon>
    </lineage>
</organism>
<comment type="caution">
    <text evidence="3">The sequence shown here is derived from an EMBL/GenBank/DDBJ whole genome shotgun (WGS) entry which is preliminary data.</text>
</comment>
<evidence type="ECO:0000256" key="1">
    <source>
        <dbReference type="SAM" id="Coils"/>
    </source>
</evidence>
<reference evidence="3" key="1">
    <citation type="submission" date="2021-06" db="EMBL/GenBank/DDBJ databases">
        <authorList>
            <person name="Kallberg Y."/>
            <person name="Tangrot J."/>
            <person name="Rosling A."/>
        </authorList>
    </citation>
    <scope>NUCLEOTIDE SEQUENCE</scope>
    <source>
        <strain evidence="3">FL966</strain>
    </source>
</reference>
<keyword evidence="1" id="KW-0175">Coiled coil</keyword>
<dbReference type="EMBL" id="CAJVQA010001813">
    <property type="protein sequence ID" value="CAG8527102.1"/>
    <property type="molecule type" value="Genomic_DNA"/>
</dbReference>
<feature type="coiled-coil region" evidence="1">
    <location>
        <begin position="385"/>
        <end position="412"/>
    </location>
</feature>
<feature type="domain" description="DDE-1" evidence="2">
    <location>
        <begin position="182"/>
        <end position="300"/>
    </location>
</feature>
<gene>
    <name evidence="3" type="ORF">CPELLU_LOCUS3669</name>
</gene>
<sequence>MPQVSYINRQNTISIALDKLNNYPVGSKQPSLNSVANEFGLAEAMLRRVAKNDGPLGCPRPSTIFTKQEEDQLAGYCINIQKLGFDHTELSICTPQELTEAHAQQANATIINDHFEKLQKIVHENSLTAVQIWNMDETGFILVPKSRKVIARKDACQVHKVLHRNSHEHIFLVLTISAVRAYIPPLIIYKGVHAILGLLEGAPSGTVIGFTKTEYMHEDLFQMYLEHFISLISPIRLVLLMLDGHKSHINYTSTDFCHRNRIMLYALPPYTTYVLQPSELLFVKLKEKYSKMSNKYTKNNDGMIVMKHIFVKVLGPVFFETYTPLAICNAYRKTGIWPLNSNANDPNLLAPSLSTECFINPNPSLASQPICSHLSIHFHPTWLNVTKLVEKNALLKDENESLKTQIALISEELDTYKNPGICFLCSIFKYSTFHNSQASSFQVTSENQSDLSSYKKKRKTLPFAQLLTNEKSLQELKEVNKEAEQKSAKSK</sequence>
<evidence type="ECO:0000313" key="4">
    <source>
        <dbReference type="Proteomes" id="UP000789759"/>
    </source>
</evidence>
<name>A0A9N9AFF2_9GLOM</name>
<dbReference type="Pfam" id="PF03184">
    <property type="entry name" value="DDE_1"/>
    <property type="match status" value="1"/>
</dbReference>
<evidence type="ECO:0000259" key="2">
    <source>
        <dbReference type="Pfam" id="PF03184"/>
    </source>
</evidence>
<protein>
    <submittedName>
        <fullName evidence="3">12186_t:CDS:1</fullName>
    </submittedName>
</protein>